<protein>
    <recommendedName>
        <fullName evidence="1">Transposase IS801/IS1294 domain-containing protein</fullName>
    </recommendedName>
</protein>
<dbReference type="GO" id="GO:0006313">
    <property type="term" value="P:DNA transposition"/>
    <property type="evidence" value="ECO:0007669"/>
    <property type="project" value="InterPro"/>
</dbReference>
<reference evidence="3" key="1">
    <citation type="journal article" date="2014" name="Environ. Microbiol.">
        <title>Comparative genomics of the marine bacterial genus Glaciecola reveals the high degree of genomic diversity and genomic characteristic for cold adaptation.</title>
        <authorList>
            <person name="Qin Q.L."/>
            <person name="Xie B.B."/>
            <person name="Yu Y."/>
            <person name="Shu Y.L."/>
            <person name="Rong J.C."/>
            <person name="Zhang Y.J."/>
            <person name="Zhao D.L."/>
            <person name="Chen X.L."/>
            <person name="Zhang X.Y."/>
            <person name="Chen B."/>
            <person name="Zhou B.C."/>
            <person name="Zhang Y.Z."/>
        </authorList>
    </citation>
    <scope>NUCLEOTIDE SEQUENCE [LARGE SCALE GENOMIC DNA]</scope>
    <source>
        <strain evidence="3">ACAM 615</strain>
    </source>
</reference>
<dbReference type="EMBL" id="BAEQ01000058">
    <property type="protein sequence ID" value="GAC30499.1"/>
    <property type="molecule type" value="Genomic_DNA"/>
</dbReference>
<gene>
    <name evidence="2" type="ORF">GPAL_3658</name>
</gene>
<keyword evidence="3" id="KW-1185">Reference proteome</keyword>
<sequence>MAESAALLADDVLLGYPIRQWVLSLPIPLRLLLARYPSELGKVLGIIHRAISTYIVNRAGFSNKQAKTGAVTLIQRFGSALNLNIHFHMLFLEGAINENTWGGTTFTRIKAPCHNDMVELVHTISQRIARYLEKVGLVQRDMENSYLNLPVDDEDSLLQLQGASVSYRIAMGPQQGQKVFTLQTLPASTEGEYGQLANTSGFSLHAGVFANADEPEKLERLCRYISRPAISEQRLSMTDHRKVRYELKTPYRDGTTHVLFDPIDFIGKLAALIPPPRLNLTRFFGVFAPNSNLRAKVTASQRGKNSPRLVNIEDGQPNRPYHASGMTWAQRLKRVFNIDITDCEKCHKHNVTIIACIIDTHVIQKILAHLEKTYSVSSQAPLLPPLRAPPDDQYDEDFTVQRDFDFGV</sequence>
<dbReference type="InterPro" id="IPR007069">
    <property type="entry name" value="Transposase_32"/>
</dbReference>
<accession>K6YCN2</accession>
<proteinExistence type="predicted"/>
<evidence type="ECO:0000313" key="3">
    <source>
        <dbReference type="Proteomes" id="UP000006251"/>
    </source>
</evidence>
<evidence type="ECO:0000313" key="2">
    <source>
        <dbReference type="EMBL" id="GAC30499.1"/>
    </source>
</evidence>
<dbReference type="AlphaFoldDB" id="K6YCN2"/>
<name>K6YCN2_9ALTE</name>
<evidence type="ECO:0000259" key="1">
    <source>
        <dbReference type="Pfam" id="PF04986"/>
    </source>
</evidence>
<dbReference type="GO" id="GO:0004803">
    <property type="term" value="F:transposase activity"/>
    <property type="evidence" value="ECO:0007669"/>
    <property type="project" value="InterPro"/>
</dbReference>
<comment type="caution">
    <text evidence="2">The sequence shown here is derived from an EMBL/GenBank/DDBJ whole genome shotgun (WGS) entry which is preliminary data.</text>
</comment>
<organism evidence="2 3">
    <name type="scientific">Brumicola pallidula DSM 14239 = ACAM 615</name>
    <dbReference type="NCBI Taxonomy" id="1121922"/>
    <lineage>
        <taxon>Bacteria</taxon>
        <taxon>Pseudomonadati</taxon>
        <taxon>Pseudomonadota</taxon>
        <taxon>Gammaproteobacteria</taxon>
        <taxon>Alteromonadales</taxon>
        <taxon>Alteromonadaceae</taxon>
        <taxon>Brumicola</taxon>
    </lineage>
</organism>
<dbReference type="Pfam" id="PF04986">
    <property type="entry name" value="Y2_Tnp"/>
    <property type="match status" value="1"/>
</dbReference>
<feature type="domain" description="Transposase IS801/IS1294" evidence="1">
    <location>
        <begin position="69"/>
        <end position="290"/>
    </location>
</feature>
<dbReference type="Proteomes" id="UP000006251">
    <property type="component" value="Unassembled WGS sequence"/>
</dbReference>
<dbReference type="GO" id="GO:0003677">
    <property type="term" value="F:DNA binding"/>
    <property type="evidence" value="ECO:0007669"/>
    <property type="project" value="InterPro"/>
</dbReference>